<dbReference type="Proteomes" id="UP001526426">
    <property type="component" value="Unassembled WGS sequence"/>
</dbReference>
<organism evidence="1 2">
    <name type="scientific">Spirulina subsalsa FACHB-351</name>
    <dbReference type="NCBI Taxonomy" id="234711"/>
    <lineage>
        <taxon>Bacteria</taxon>
        <taxon>Bacillati</taxon>
        <taxon>Cyanobacteriota</taxon>
        <taxon>Cyanophyceae</taxon>
        <taxon>Spirulinales</taxon>
        <taxon>Spirulinaceae</taxon>
        <taxon>Spirulina</taxon>
    </lineage>
</organism>
<gene>
    <name evidence="1" type="ORF">K4A83_20520</name>
</gene>
<evidence type="ECO:0008006" key="3">
    <source>
        <dbReference type="Google" id="ProtNLM"/>
    </source>
</evidence>
<reference evidence="1 2" key="1">
    <citation type="submission" date="2021-08" db="EMBL/GenBank/DDBJ databases">
        <title>Draft genome sequence of Spirulina subsalsa with high tolerance to salinity and hype-accumulation of phycocyanin.</title>
        <authorList>
            <person name="Pei H."/>
            <person name="Jiang L."/>
        </authorList>
    </citation>
    <scope>NUCLEOTIDE SEQUENCE [LARGE SCALE GENOMIC DNA]</scope>
    <source>
        <strain evidence="1 2">FACHB-351</strain>
    </source>
</reference>
<dbReference type="PANTHER" id="PTHR34613:SF1">
    <property type="entry name" value="SLL6017 PROTEIN"/>
    <property type="match status" value="1"/>
</dbReference>
<name>A0ABT3LAW7_9CYAN</name>
<evidence type="ECO:0000313" key="2">
    <source>
        <dbReference type="Proteomes" id="UP001526426"/>
    </source>
</evidence>
<comment type="caution">
    <text evidence="1">The sequence shown here is derived from an EMBL/GenBank/DDBJ whole genome shotgun (WGS) entry which is preliminary data.</text>
</comment>
<feature type="non-terminal residue" evidence="1">
    <location>
        <position position="1"/>
    </location>
</feature>
<keyword evidence="2" id="KW-1185">Reference proteome</keyword>
<accession>A0ABT3LAW7</accession>
<dbReference type="EMBL" id="JAIHOM010000156">
    <property type="protein sequence ID" value="MCW6038638.1"/>
    <property type="molecule type" value="Genomic_DNA"/>
</dbReference>
<protein>
    <recommendedName>
        <fullName evidence="3">Rpn family recombination-promoting nuclease/putative transposase</fullName>
    </recommendedName>
</protein>
<sequence>GVRSNLAAASEILAGLVLKAEVVESFFRSELMRESVIYQKILEEGLQQGKMEGLQQGKMEGLQQGKMEGLQQGKEEVAVNLLQNGMTVELVAQLTQLPFERVQSLQQGFNSHPN</sequence>
<evidence type="ECO:0000313" key="1">
    <source>
        <dbReference type="EMBL" id="MCW6038638.1"/>
    </source>
</evidence>
<proteinExistence type="predicted"/>
<dbReference type="PANTHER" id="PTHR34613">
    <property type="entry name" value="SLL0800 PROTEIN"/>
    <property type="match status" value="1"/>
</dbReference>